<name>A0A386ZFG0_9NOCA</name>
<comment type="cofactor">
    <cofactor evidence="1">
        <name>FAD</name>
        <dbReference type="ChEBI" id="CHEBI:57692"/>
    </cofactor>
</comment>
<evidence type="ECO:0000259" key="7">
    <source>
        <dbReference type="Pfam" id="PF02771"/>
    </source>
</evidence>
<accession>A0A386ZFG0</accession>
<dbReference type="SUPFAM" id="SSF47203">
    <property type="entry name" value="Acyl-CoA dehydrogenase C-terminal domain-like"/>
    <property type="match status" value="1"/>
</dbReference>
<feature type="domain" description="Acyl-CoA dehydrogenase/oxidase N-terminal" evidence="7">
    <location>
        <begin position="6"/>
        <end position="114"/>
    </location>
</feature>
<dbReference type="Gene3D" id="1.10.540.10">
    <property type="entry name" value="Acyl-CoA dehydrogenase/oxidase, N-terminal domain"/>
    <property type="match status" value="1"/>
</dbReference>
<sequence length="365" mass="38450">MDFEDTEAQRELAGLARDLLGDWARQHPEPEDSGFDPTLWRRMAGAGLLEAALPDGVGGGGYGLLEQCALLVEIGRTLAPAPYSGSIAVGAATLAEFGDDELVARWVSPLLSGEATLAPALAREFVAFEADRTAEGWRISGAQSAVADAAFADGFLVEARCGANSVLLLIGRETAGLTVTAQHVVDGTDAALLELRDVSVPAANALTTPGAAAFAARRATLAVCARQLGILARALEMTCEYACTRTQFGKPIGSFQAVRQRLADAYIDVEGVRLTLWQAAWREAHGLAADLEIAVAKFWAAQAGHRVAHTGVHVHASTGIYLDYPMQRYFTAAKRAEFESGAATAQLLRVGMGLDSGVDERGDAA</sequence>
<keyword evidence="3" id="KW-0285">Flavoprotein</keyword>
<dbReference type="Pfam" id="PF02771">
    <property type="entry name" value="Acyl-CoA_dh_N"/>
    <property type="match status" value="1"/>
</dbReference>
<dbReference type="InterPro" id="IPR036250">
    <property type="entry name" value="AcylCo_DH-like_C"/>
</dbReference>
<keyword evidence="4" id="KW-0274">FAD</keyword>
<comment type="similarity">
    <text evidence="2">Belongs to the acyl-CoA dehydrogenase family.</text>
</comment>
<dbReference type="InterPro" id="IPR046373">
    <property type="entry name" value="Acyl-CoA_Oxase/DH_mid-dom_sf"/>
</dbReference>
<proteinExistence type="inferred from homology"/>
<evidence type="ECO:0000313" key="8">
    <source>
        <dbReference type="EMBL" id="AYF75953.1"/>
    </source>
</evidence>
<dbReference type="InterPro" id="IPR013786">
    <property type="entry name" value="AcylCoA_DH/ox_N"/>
</dbReference>
<keyword evidence="5" id="KW-0560">Oxidoreductase</keyword>
<dbReference type="InterPro" id="IPR009075">
    <property type="entry name" value="AcylCo_DH/oxidase_C"/>
</dbReference>
<keyword evidence="9" id="KW-1185">Reference proteome</keyword>
<dbReference type="Gene3D" id="2.40.110.10">
    <property type="entry name" value="Butyryl-CoA Dehydrogenase, subunit A, domain 2"/>
    <property type="match status" value="1"/>
</dbReference>
<dbReference type="AlphaFoldDB" id="A0A386ZFG0"/>
<dbReference type="Gene3D" id="1.20.140.10">
    <property type="entry name" value="Butyryl-CoA Dehydrogenase, subunit A, domain 3"/>
    <property type="match status" value="1"/>
</dbReference>
<evidence type="ECO:0000256" key="2">
    <source>
        <dbReference type="ARBA" id="ARBA00009347"/>
    </source>
</evidence>
<feature type="domain" description="Acyl-CoA dehydrogenase/oxidase C-terminal" evidence="6">
    <location>
        <begin position="221"/>
        <end position="353"/>
    </location>
</feature>
<dbReference type="CDD" id="cd00567">
    <property type="entry name" value="ACAD"/>
    <property type="match status" value="1"/>
</dbReference>
<evidence type="ECO:0000259" key="6">
    <source>
        <dbReference type="Pfam" id="PF00441"/>
    </source>
</evidence>
<organism evidence="8 9">
    <name type="scientific">Nocardia yunnanensis</name>
    <dbReference type="NCBI Taxonomy" id="2382165"/>
    <lineage>
        <taxon>Bacteria</taxon>
        <taxon>Bacillati</taxon>
        <taxon>Actinomycetota</taxon>
        <taxon>Actinomycetes</taxon>
        <taxon>Mycobacteriales</taxon>
        <taxon>Nocardiaceae</taxon>
        <taxon>Nocardia</taxon>
    </lineage>
</organism>
<evidence type="ECO:0000313" key="9">
    <source>
        <dbReference type="Proteomes" id="UP000267164"/>
    </source>
</evidence>
<dbReference type="KEGG" id="nyu:D7D52_21270"/>
<gene>
    <name evidence="8" type="ORF">D7D52_21270</name>
</gene>
<evidence type="ECO:0000256" key="4">
    <source>
        <dbReference type="ARBA" id="ARBA00022827"/>
    </source>
</evidence>
<dbReference type="InterPro" id="IPR009100">
    <property type="entry name" value="AcylCoA_DH/oxidase_NM_dom_sf"/>
</dbReference>
<evidence type="ECO:0000256" key="1">
    <source>
        <dbReference type="ARBA" id="ARBA00001974"/>
    </source>
</evidence>
<dbReference type="InterPro" id="IPR037069">
    <property type="entry name" value="AcylCoA_DH/ox_N_sf"/>
</dbReference>
<dbReference type="EMBL" id="CP032568">
    <property type="protein sequence ID" value="AYF75953.1"/>
    <property type="molecule type" value="Genomic_DNA"/>
</dbReference>
<dbReference type="PANTHER" id="PTHR43884">
    <property type="entry name" value="ACYL-COA DEHYDROGENASE"/>
    <property type="match status" value="1"/>
</dbReference>
<evidence type="ECO:0000256" key="5">
    <source>
        <dbReference type="ARBA" id="ARBA00023002"/>
    </source>
</evidence>
<dbReference type="Pfam" id="PF00441">
    <property type="entry name" value="Acyl-CoA_dh_1"/>
    <property type="match status" value="1"/>
</dbReference>
<evidence type="ECO:0000256" key="3">
    <source>
        <dbReference type="ARBA" id="ARBA00022630"/>
    </source>
</evidence>
<dbReference type="GO" id="GO:0050660">
    <property type="term" value="F:flavin adenine dinucleotide binding"/>
    <property type="evidence" value="ECO:0007669"/>
    <property type="project" value="InterPro"/>
</dbReference>
<dbReference type="SUPFAM" id="SSF56645">
    <property type="entry name" value="Acyl-CoA dehydrogenase NM domain-like"/>
    <property type="match status" value="1"/>
</dbReference>
<dbReference type="Proteomes" id="UP000267164">
    <property type="component" value="Chromosome"/>
</dbReference>
<reference evidence="8 9" key="1">
    <citation type="submission" date="2018-09" db="EMBL/GenBank/DDBJ databases">
        <title>Nocardia yunnanensis sp. nov., an actinomycete isolated from a soil sample.</title>
        <authorList>
            <person name="Zhang J."/>
        </authorList>
    </citation>
    <scope>NUCLEOTIDE SEQUENCE [LARGE SCALE GENOMIC DNA]</scope>
    <source>
        <strain evidence="8 9">CFHS0054</strain>
    </source>
</reference>
<protein>
    <submittedName>
        <fullName evidence="8">Acyl-CoA dehydrogenase</fullName>
    </submittedName>
</protein>
<dbReference type="GO" id="GO:0003995">
    <property type="term" value="F:acyl-CoA dehydrogenase activity"/>
    <property type="evidence" value="ECO:0007669"/>
    <property type="project" value="TreeGrafter"/>
</dbReference>
<dbReference type="PANTHER" id="PTHR43884:SF20">
    <property type="entry name" value="ACYL-COA DEHYDROGENASE FADE28"/>
    <property type="match status" value="1"/>
</dbReference>
<dbReference type="OrthoDB" id="4319499at2"/>
<dbReference type="RefSeq" id="WP_120738977.1">
    <property type="nucleotide sequence ID" value="NZ_CP032568.1"/>
</dbReference>